<evidence type="ECO:0000313" key="2">
    <source>
        <dbReference type="Proteomes" id="UP000504635"/>
    </source>
</evidence>
<dbReference type="RefSeq" id="XP_030762551.1">
    <property type="nucleotide sequence ID" value="XM_030906691.1"/>
</dbReference>
<dbReference type="Proteomes" id="UP000504635">
    <property type="component" value="Unplaced"/>
</dbReference>
<dbReference type="Pfam" id="PF13843">
    <property type="entry name" value="DDE_Tnp_1_7"/>
    <property type="match status" value="1"/>
</dbReference>
<protein>
    <submittedName>
        <fullName evidence="3">PiggyBac transposable element-derived protein 3-like</fullName>
    </submittedName>
</protein>
<evidence type="ECO:0000259" key="1">
    <source>
        <dbReference type="Pfam" id="PF13843"/>
    </source>
</evidence>
<evidence type="ECO:0000313" key="3">
    <source>
        <dbReference type="RefSeq" id="XP_030762551.1"/>
    </source>
</evidence>
<dbReference type="GO" id="GO:0043565">
    <property type="term" value="F:sequence-specific DNA binding"/>
    <property type="evidence" value="ECO:0007669"/>
    <property type="project" value="TreeGrafter"/>
</dbReference>
<dbReference type="OrthoDB" id="10057240at2759"/>
<dbReference type="PANTHER" id="PTHR47055">
    <property type="entry name" value="DDE_TNP_1_7 DOMAIN-CONTAINING PROTEIN"/>
    <property type="match status" value="1"/>
</dbReference>
<proteinExistence type="predicted"/>
<dbReference type="KEGG" id="soy:115887299"/>
<organism evidence="2 3">
    <name type="scientific">Sitophilus oryzae</name>
    <name type="common">Rice weevil</name>
    <name type="synonym">Curculio oryzae</name>
    <dbReference type="NCBI Taxonomy" id="7048"/>
    <lineage>
        <taxon>Eukaryota</taxon>
        <taxon>Metazoa</taxon>
        <taxon>Ecdysozoa</taxon>
        <taxon>Arthropoda</taxon>
        <taxon>Hexapoda</taxon>
        <taxon>Insecta</taxon>
        <taxon>Pterygota</taxon>
        <taxon>Neoptera</taxon>
        <taxon>Endopterygota</taxon>
        <taxon>Coleoptera</taxon>
        <taxon>Polyphaga</taxon>
        <taxon>Cucujiformia</taxon>
        <taxon>Curculionidae</taxon>
        <taxon>Dryophthorinae</taxon>
        <taxon>Sitophilus</taxon>
    </lineage>
</organism>
<feature type="domain" description="PiggyBac transposable element-derived protein" evidence="1">
    <location>
        <begin position="82"/>
        <end position="271"/>
    </location>
</feature>
<dbReference type="InParanoid" id="A0A6J2YGZ5"/>
<dbReference type="GeneID" id="115887299"/>
<gene>
    <name evidence="3" type="primary">LOC115887299</name>
</gene>
<dbReference type="InterPro" id="IPR029526">
    <property type="entry name" value="PGBD"/>
</dbReference>
<dbReference type="PANTHER" id="PTHR47055:SF3">
    <property type="entry name" value="PHORBOL-ESTER_DAG-TYPE DOMAIN-CONTAINING PROTEIN"/>
    <property type="match status" value="1"/>
</dbReference>
<accession>A0A6J2YGZ5</accession>
<dbReference type="InterPro" id="IPR052638">
    <property type="entry name" value="PiggyBac_TE-derived"/>
</dbReference>
<dbReference type="AlphaFoldDB" id="A0A6J2YGZ5"/>
<name>A0A6J2YGZ5_SITOR</name>
<reference evidence="3" key="1">
    <citation type="submission" date="2025-08" db="UniProtKB">
        <authorList>
            <consortium name="RefSeq"/>
        </authorList>
    </citation>
    <scope>IDENTIFICATION</scope>
    <source>
        <tissue evidence="3">Gonads</tissue>
    </source>
</reference>
<sequence>MLKPLTLNELLEEVERLDDDSTFPDAIVVLPPTNANGYVTDEDSGDEENVTMDNLPGSLLNSEAEPVFETNCDVIDEGDDEDIYKYTNMYAIQHNRTGDVSKDEMKCFFGVFIYSGYCAVARRPLYWENSSDGNHNIICEAISRNRFNFILQNLHCNNNLSLDLDNKFSKIVPFLKHLSKNFLEFAPVKQNHSIDESMIPYFGRHSPKQFIRGKPIRWGYKFWMGTDHRGYIEWFEPYQGSTTKLDERYKDLGLGANVVLTFADKITSEKGRLPFHLFF</sequence>
<keyword evidence="2" id="KW-1185">Reference proteome</keyword>